<evidence type="ECO:0000313" key="2">
    <source>
        <dbReference type="EMBL" id="AIF07204.1"/>
    </source>
</evidence>
<dbReference type="Pfam" id="PF01883">
    <property type="entry name" value="FeS_assembly_P"/>
    <property type="match status" value="1"/>
</dbReference>
<dbReference type="PANTHER" id="PTHR42831:SF1">
    <property type="entry name" value="FE-S PROTEIN MATURATION AUXILIARY FACTOR YITW"/>
    <property type="match status" value="1"/>
</dbReference>
<dbReference type="InterPro" id="IPR034904">
    <property type="entry name" value="FSCA_dom_sf"/>
</dbReference>
<evidence type="ECO:0000259" key="1">
    <source>
        <dbReference type="Pfam" id="PF01883"/>
    </source>
</evidence>
<protein>
    <submittedName>
        <fullName evidence="2">Putative metal-sulfur cluster biosynthetic enzyme</fullName>
    </submittedName>
</protein>
<dbReference type="AlphaFoldDB" id="A0A075GTY6"/>
<organism evidence="2">
    <name type="scientific">uncultured marine group II/III euryarchaeote KM3_200_B10</name>
    <dbReference type="NCBI Taxonomy" id="1457976"/>
    <lineage>
        <taxon>Archaea</taxon>
        <taxon>Methanobacteriati</taxon>
        <taxon>Methanobacteriota</taxon>
        <taxon>environmental samples</taxon>
    </lineage>
</organism>
<sequence>MVEESEIRDSLKDVEDPEMKISVIELGLIYDIRIEEKDDGTHAEIDMTLTSPGCPVAPELMSAVHRSALATVGIESVHVNLTFSPLWDPRVHASEDAQMDLGIF</sequence>
<dbReference type="InterPro" id="IPR002744">
    <property type="entry name" value="MIP18-like"/>
</dbReference>
<name>A0A075GTY6_9EURY</name>
<feature type="domain" description="MIP18 family-like" evidence="1">
    <location>
        <begin position="5"/>
        <end position="79"/>
    </location>
</feature>
<accession>A0A075GTY6</accession>
<dbReference type="SUPFAM" id="SSF117916">
    <property type="entry name" value="Fe-S cluster assembly (FSCA) domain-like"/>
    <property type="match status" value="1"/>
</dbReference>
<reference evidence="2" key="1">
    <citation type="journal article" date="2014" name="Genome Biol. Evol.">
        <title>Pangenome evidence for extensive interdomain horizontal transfer affecting lineage core and shell genes in uncultured planktonic thaumarchaeota and euryarchaeota.</title>
        <authorList>
            <person name="Deschamps P."/>
            <person name="Zivanovic Y."/>
            <person name="Moreira D."/>
            <person name="Rodriguez-Valera F."/>
            <person name="Lopez-Garcia P."/>
        </authorList>
    </citation>
    <scope>NUCLEOTIDE SEQUENCE</scope>
</reference>
<dbReference type="Gene3D" id="3.30.300.130">
    <property type="entry name" value="Fe-S cluster assembly (FSCA)"/>
    <property type="match status" value="1"/>
</dbReference>
<proteinExistence type="predicted"/>
<dbReference type="InterPro" id="IPR052339">
    <property type="entry name" value="Fe-S_Maturation_MIP18"/>
</dbReference>
<dbReference type="PANTHER" id="PTHR42831">
    <property type="entry name" value="FE-S PROTEIN MATURATION AUXILIARY FACTOR YITW"/>
    <property type="match status" value="1"/>
</dbReference>
<dbReference type="EMBL" id="KF900795">
    <property type="protein sequence ID" value="AIF07204.1"/>
    <property type="molecule type" value="Genomic_DNA"/>
</dbReference>